<dbReference type="GO" id="GO:0005886">
    <property type="term" value="C:plasma membrane"/>
    <property type="evidence" value="ECO:0007669"/>
    <property type="project" value="UniProtKB-SubCell"/>
</dbReference>
<keyword evidence="3 6" id="KW-0812">Transmembrane</keyword>
<evidence type="ECO:0000256" key="6">
    <source>
        <dbReference type="SAM" id="Phobius"/>
    </source>
</evidence>
<evidence type="ECO:0000256" key="2">
    <source>
        <dbReference type="ARBA" id="ARBA00022475"/>
    </source>
</evidence>
<keyword evidence="4 6" id="KW-1133">Transmembrane helix</keyword>
<feature type="transmembrane region" description="Helical" evidence="6">
    <location>
        <begin position="39"/>
        <end position="60"/>
    </location>
</feature>
<comment type="subcellular location">
    <subcellularLocation>
        <location evidence="1">Cell membrane</location>
        <topology evidence="1">Multi-pass membrane protein</topology>
    </subcellularLocation>
</comment>
<dbReference type="PANTHER" id="PTHR38825">
    <property type="entry name" value="LYSINE EXPORTER PROTEIN (LYSE/YGGA)"/>
    <property type="match status" value="1"/>
</dbReference>
<feature type="transmembrane region" description="Helical" evidence="6">
    <location>
        <begin position="139"/>
        <end position="163"/>
    </location>
</feature>
<feature type="transmembrane region" description="Helical" evidence="6">
    <location>
        <begin position="6"/>
        <end position="27"/>
    </location>
</feature>
<evidence type="ECO:0000256" key="3">
    <source>
        <dbReference type="ARBA" id="ARBA00022692"/>
    </source>
</evidence>
<sequence length="207" mass="22350">MLYFLTLGTLLGLSAGFAPGPLLTLVITETLRHDIKSGVKVALAPILTDFPIIVLTLFFLSKLSGFHNILGLISIAGGLFISTMAYESVRTRGMALDSKRSVSNSLTKGILANALNPHPYLFWFSVGAPTMVAAMQKNIFALLAFIVSFYVFLLGSKILLAVLTGKSKSFLTGKGYIYIMRFLGVALGVLAIVLIYNGLKLMQVIRA</sequence>
<dbReference type="PANTHER" id="PTHR38825:SF2">
    <property type="entry name" value="LYSINE TRANSPORTER LYSE"/>
    <property type="match status" value="1"/>
</dbReference>
<keyword evidence="5 6" id="KW-0472">Membrane</keyword>
<name>A0A653A4D9_UNCDX</name>
<dbReference type="AlphaFoldDB" id="A0A653A4D9"/>
<feature type="transmembrane region" description="Helical" evidence="6">
    <location>
        <begin position="175"/>
        <end position="196"/>
    </location>
</feature>
<proteinExistence type="predicted"/>
<feature type="transmembrane region" description="Helical" evidence="6">
    <location>
        <begin position="66"/>
        <end position="86"/>
    </location>
</feature>
<evidence type="ECO:0000256" key="5">
    <source>
        <dbReference type="ARBA" id="ARBA00023136"/>
    </source>
</evidence>
<gene>
    <name evidence="7" type="ORF">TRIP_B250053</name>
</gene>
<reference evidence="7" key="1">
    <citation type="submission" date="2018-07" db="EMBL/GenBank/DDBJ databases">
        <authorList>
            <consortium name="Genoscope - CEA"/>
            <person name="William W."/>
        </authorList>
    </citation>
    <scope>NUCLEOTIDE SEQUENCE</scope>
    <source>
        <strain evidence="7">IK1</strain>
    </source>
</reference>
<evidence type="ECO:0000256" key="1">
    <source>
        <dbReference type="ARBA" id="ARBA00004651"/>
    </source>
</evidence>
<accession>A0A653A4D9</accession>
<dbReference type="EMBL" id="UPXX01000018">
    <property type="protein sequence ID" value="VBB42936.1"/>
    <property type="molecule type" value="Genomic_DNA"/>
</dbReference>
<protein>
    <submittedName>
        <fullName evidence="7">Putative threonine efflux protein</fullName>
    </submittedName>
</protein>
<organism evidence="7">
    <name type="scientific">Uncultured Desulfatiglans sp</name>
    <dbReference type="NCBI Taxonomy" id="1748965"/>
    <lineage>
        <taxon>Bacteria</taxon>
        <taxon>Pseudomonadati</taxon>
        <taxon>Thermodesulfobacteriota</taxon>
        <taxon>Desulfobacteria</taxon>
        <taxon>Desulfatiglandales</taxon>
        <taxon>Desulfatiglandaceae</taxon>
        <taxon>Desulfatiglans</taxon>
        <taxon>environmental samples</taxon>
    </lineage>
</organism>
<evidence type="ECO:0000313" key="7">
    <source>
        <dbReference type="EMBL" id="VBB42936.1"/>
    </source>
</evidence>
<evidence type="ECO:0000256" key="4">
    <source>
        <dbReference type="ARBA" id="ARBA00022989"/>
    </source>
</evidence>
<keyword evidence="2" id="KW-1003">Cell membrane</keyword>
<dbReference type="InterPro" id="IPR001123">
    <property type="entry name" value="LeuE-type"/>
</dbReference>
<dbReference type="GO" id="GO:0006865">
    <property type="term" value="P:amino acid transport"/>
    <property type="evidence" value="ECO:0007669"/>
    <property type="project" value="InterPro"/>
</dbReference>
<dbReference type="Pfam" id="PF01810">
    <property type="entry name" value="LysE"/>
    <property type="match status" value="1"/>
</dbReference>